<dbReference type="Proteomes" id="UP000199639">
    <property type="component" value="Unassembled WGS sequence"/>
</dbReference>
<dbReference type="PANTHER" id="PTHR42866:SF1">
    <property type="entry name" value="SPORE COAT POLYSACCHARIDE BIOSYNTHESIS PROTEIN SPSF"/>
    <property type="match status" value="1"/>
</dbReference>
<dbReference type="STRING" id="1424659.SAMN05216368_10530"/>
<dbReference type="InterPro" id="IPR003329">
    <property type="entry name" value="Cytidylyl_trans"/>
</dbReference>
<dbReference type="InterPro" id="IPR029044">
    <property type="entry name" value="Nucleotide-diphossugar_trans"/>
</dbReference>
<accession>A0A5E9FY91</accession>
<sequence length="251" mass="27005">MSTTAKVSDSMNVIAVIQARMGSARLPGKVLSDLGGRPVLEWVIRAARASNVDDVIVATSVHGDDQAIVDLCRKLGVRVVCGDEQDVLSRYIVALEAGGADAVVRLTSDCPLLDPELINQVVAVWRCNPTLDYVSTTLNRTLPRGLDVELAAAGALRQADARAVGYHRVHVTSSLYELDAPYACAGLMFRPAYNQFRVTLDEEADAIALAQLVEILGDQPPAWRDVVNALVRHPEIVAINAGVEQKTLIEG</sequence>
<protein>
    <submittedName>
        <fullName evidence="1">Spore coat polysaccharide biosynthesis protein SpsF</fullName>
    </submittedName>
</protein>
<dbReference type="GO" id="GO:0005829">
    <property type="term" value="C:cytosol"/>
    <property type="evidence" value="ECO:0007669"/>
    <property type="project" value="TreeGrafter"/>
</dbReference>
<dbReference type="Gene3D" id="3.90.550.10">
    <property type="entry name" value="Spore Coat Polysaccharide Biosynthesis Protein SpsA, Chain A"/>
    <property type="match status" value="1"/>
</dbReference>
<evidence type="ECO:0000313" key="2">
    <source>
        <dbReference type="Proteomes" id="UP000199639"/>
    </source>
</evidence>
<dbReference type="EMBL" id="FNIB01000005">
    <property type="protein sequence ID" value="SDN35893.1"/>
    <property type="molecule type" value="Genomic_DNA"/>
</dbReference>
<gene>
    <name evidence="1" type="ORF">SAMN05216368_10530</name>
</gene>
<dbReference type="RefSeq" id="WP_241983087.1">
    <property type="nucleotide sequence ID" value="NZ_FNIB01000005.1"/>
</dbReference>
<evidence type="ECO:0000313" key="1">
    <source>
        <dbReference type="EMBL" id="SDN35893.1"/>
    </source>
</evidence>
<reference evidence="1 2" key="1">
    <citation type="submission" date="2016-10" db="EMBL/GenBank/DDBJ databases">
        <authorList>
            <person name="Varghese N."/>
            <person name="Submissions S."/>
        </authorList>
    </citation>
    <scope>NUCLEOTIDE SEQUENCE [LARGE SCALE GENOMIC DNA]</scope>
    <source>
        <strain evidence="1 2">CGMCC 1.11215</strain>
    </source>
</reference>
<dbReference type="PANTHER" id="PTHR42866">
    <property type="entry name" value="3-DEOXY-MANNO-OCTULOSONATE CYTIDYLYLTRANSFERASE"/>
    <property type="match status" value="1"/>
</dbReference>
<dbReference type="AlphaFoldDB" id="A0A5E9FY91"/>
<proteinExistence type="predicted"/>
<organism evidence="1 2">
    <name type="scientific">Cryobacterium flavum</name>
    <dbReference type="NCBI Taxonomy" id="1424659"/>
    <lineage>
        <taxon>Bacteria</taxon>
        <taxon>Bacillati</taxon>
        <taxon>Actinomycetota</taxon>
        <taxon>Actinomycetes</taxon>
        <taxon>Micrococcales</taxon>
        <taxon>Microbacteriaceae</taxon>
        <taxon>Cryobacterium</taxon>
    </lineage>
</organism>
<dbReference type="Pfam" id="PF02348">
    <property type="entry name" value="CTP_transf_3"/>
    <property type="match status" value="1"/>
</dbReference>
<dbReference type="SUPFAM" id="SSF53448">
    <property type="entry name" value="Nucleotide-diphospho-sugar transferases"/>
    <property type="match status" value="1"/>
</dbReference>
<name>A0A5E9FY91_9MICO</name>